<protein>
    <recommendedName>
        <fullName evidence="3">Hydrolase</fullName>
    </recommendedName>
</protein>
<dbReference type="CDD" id="cd19608">
    <property type="entry name" value="GH113_mannanase-like"/>
    <property type="match status" value="1"/>
</dbReference>
<proteinExistence type="predicted"/>
<reference evidence="1 2" key="1">
    <citation type="submission" date="2018-07" db="EMBL/GenBank/DDBJ databases">
        <title>Genomic Encyclopedia of Type Strains, Phase III (KMG-III): the genomes of soil and plant-associated and newly described type strains.</title>
        <authorList>
            <person name="Whitman W."/>
        </authorList>
    </citation>
    <scope>NUCLEOTIDE SEQUENCE [LARGE SCALE GENOMIC DNA]</scope>
    <source>
        <strain evidence="1 2">CECT 7287</strain>
    </source>
</reference>
<organism evidence="1 2">
    <name type="scientific">Cohnella phaseoli</name>
    <dbReference type="NCBI Taxonomy" id="456490"/>
    <lineage>
        <taxon>Bacteria</taxon>
        <taxon>Bacillati</taxon>
        <taxon>Bacillota</taxon>
        <taxon>Bacilli</taxon>
        <taxon>Bacillales</taxon>
        <taxon>Paenibacillaceae</taxon>
        <taxon>Cohnella</taxon>
    </lineage>
</organism>
<gene>
    <name evidence="1" type="ORF">DFP98_14415</name>
</gene>
<evidence type="ECO:0000313" key="2">
    <source>
        <dbReference type="Proteomes" id="UP000256977"/>
    </source>
</evidence>
<dbReference type="OrthoDB" id="9773531at2"/>
<dbReference type="InterPro" id="IPR055151">
    <property type="entry name" value="GH113"/>
</dbReference>
<dbReference type="Proteomes" id="UP000256977">
    <property type="component" value="Unassembled WGS sequence"/>
</dbReference>
<comment type="caution">
    <text evidence="1">The sequence shown here is derived from an EMBL/GenBank/DDBJ whole genome shotgun (WGS) entry which is preliminary data.</text>
</comment>
<dbReference type="Pfam" id="PF22612">
    <property type="entry name" value="GH113"/>
    <property type="match status" value="1"/>
</dbReference>
<evidence type="ECO:0000313" key="1">
    <source>
        <dbReference type="EMBL" id="RED55173.1"/>
    </source>
</evidence>
<evidence type="ECO:0008006" key="3">
    <source>
        <dbReference type="Google" id="ProtNLM"/>
    </source>
</evidence>
<dbReference type="EMBL" id="QRDZ01000044">
    <property type="protein sequence ID" value="RED55173.1"/>
    <property type="molecule type" value="Genomic_DNA"/>
</dbReference>
<dbReference type="AlphaFoldDB" id="A0A3D9I0C3"/>
<dbReference type="InterPro" id="IPR017853">
    <property type="entry name" value="GH"/>
</dbReference>
<name>A0A3D9I0C3_9BACL</name>
<dbReference type="RefSeq" id="WP_147310322.1">
    <property type="nucleotide sequence ID" value="NZ_QRDZ01000044.1"/>
</dbReference>
<sequence>MARPINRRTRGLIAAAVVIAAAGLLWLADNVTFPSGRLASEEQDVRELKIKSGNLSVDYTLEQALADVERLRLNAVNVPVMVEVDTLTSSRMRVNGESLMKAQSVIHELNKRNVRVLLEPYPWIGKGVYYETDWKPDDVELFFSEWGRAVDEIVDRIAVPESIYALYVASNLVYLEAYEKQWADLIDRVKSRYDGLVTYRTNWWYTADWDAASLEAYERKIDNNIFGKVDFVSIAAYFELSDRPVNTVSQLVDALHSTTVYGRKQDVVDEIERLQARWKKPVFFGELGFPKREYAAKHPWNPSPSNDYSADEQARVFEAYRLTFTQNWFMGFSVFAIGEAGEDKHYYPSEQSVEVIRNWYS</sequence>
<accession>A0A3D9I0C3</accession>
<dbReference type="SUPFAM" id="SSF51445">
    <property type="entry name" value="(Trans)glycosidases"/>
    <property type="match status" value="1"/>
</dbReference>
<dbReference type="Gene3D" id="3.20.20.80">
    <property type="entry name" value="Glycosidases"/>
    <property type="match status" value="1"/>
</dbReference>
<keyword evidence="2" id="KW-1185">Reference proteome</keyword>